<feature type="region of interest" description="Disordered" evidence="4">
    <location>
        <begin position="1"/>
        <end position="35"/>
    </location>
</feature>
<proteinExistence type="predicted"/>
<dbReference type="OMA" id="HFFAHHN"/>
<accession>E0VE62</accession>
<dbReference type="GO" id="GO:0000127">
    <property type="term" value="C:transcription factor TFIIIC complex"/>
    <property type="evidence" value="ECO:0007669"/>
    <property type="project" value="TreeGrafter"/>
</dbReference>
<dbReference type="HOGENOM" id="CLU_343985_0_0_1"/>
<dbReference type="RefSeq" id="XP_002424406.1">
    <property type="nucleotide sequence ID" value="XM_002424361.1"/>
</dbReference>
<dbReference type="eggNOG" id="ENOG502RAA6">
    <property type="taxonomic scope" value="Eukaryota"/>
</dbReference>
<keyword evidence="8" id="KW-1185">Reference proteome</keyword>
<dbReference type="InterPro" id="IPR015943">
    <property type="entry name" value="WD40/YVTN_repeat-like_dom_sf"/>
</dbReference>
<feature type="compositionally biased region" description="Basic residues" evidence="4">
    <location>
        <begin position="385"/>
        <end position="399"/>
    </location>
</feature>
<dbReference type="GeneID" id="8233971"/>
<feature type="domain" description="C2H2-type" evidence="5">
    <location>
        <begin position="136"/>
        <end position="158"/>
    </location>
</feature>
<comment type="subcellular location">
    <subcellularLocation>
        <location evidence="1">Nucleus</location>
    </subcellularLocation>
</comment>
<dbReference type="Proteomes" id="UP000009046">
    <property type="component" value="Unassembled WGS sequence"/>
</dbReference>
<feature type="compositionally biased region" description="Basic residues" evidence="4">
    <location>
        <begin position="299"/>
        <end position="311"/>
    </location>
</feature>
<dbReference type="InterPro" id="IPR052416">
    <property type="entry name" value="GTF3C_component"/>
</dbReference>
<dbReference type="GO" id="GO:0005634">
    <property type="term" value="C:nucleus"/>
    <property type="evidence" value="ECO:0007669"/>
    <property type="project" value="UniProtKB-SubCell"/>
</dbReference>
<dbReference type="InterPro" id="IPR036322">
    <property type="entry name" value="WD40_repeat_dom_sf"/>
</dbReference>
<reference evidence="6" key="2">
    <citation type="submission" date="2007-04" db="EMBL/GenBank/DDBJ databases">
        <title>The genome of the human body louse.</title>
        <authorList>
            <consortium name="The Human Body Louse Genome Consortium"/>
            <person name="Kirkness E."/>
            <person name="Walenz B."/>
            <person name="Hass B."/>
            <person name="Bruggner R."/>
            <person name="Strausberg R."/>
        </authorList>
    </citation>
    <scope>NUCLEOTIDE SEQUENCE</scope>
    <source>
        <strain evidence="6">USDA</strain>
    </source>
</reference>
<dbReference type="Gene3D" id="2.130.10.10">
    <property type="entry name" value="YVTN repeat-like/Quinoprotein amine dehydrogenase"/>
    <property type="match status" value="1"/>
</dbReference>
<feature type="domain" description="C2H2-type" evidence="5">
    <location>
        <begin position="278"/>
        <end position="300"/>
    </location>
</feature>
<evidence type="ECO:0000313" key="6">
    <source>
        <dbReference type="EMBL" id="EEB11668.1"/>
    </source>
</evidence>
<dbReference type="InterPro" id="IPR001680">
    <property type="entry name" value="WD40_rpt"/>
</dbReference>
<dbReference type="PANTHER" id="PTHR15052:SF2">
    <property type="entry name" value="GENERAL TRANSCRIPTION FACTOR 3C POLYPEPTIDE 2"/>
    <property type="match status" value="1"/>
</dbReference>
<dbReference type="VEuPathDB" id="VectorBase:PHUM128610"/>
<dbReference type="EnsemblMetazoa" id="PHUM128610-RA">
    <property type="protein sequence ID" value="PHUM128610-PA"/>
    <property type="gene ID" value="PHUM128610"/>
</dbReference>
<feature type="domain" description="C2H2-type" evidence="5">
    <location>
        <begin position="246"/>
        <end position="272"/>
    </location>
</feature>
<protein>
    <recommendedName>
        <fullName evidence="5">C2H2-type domain-containing protein</fullName>
    </recommendedName>
</protein>
<reference evidence="6" key="1">
    <citation type="submission" date="2007-04" db="EMBL/GenBank/DDBJ databases">
        <title>Annotation of Pediculus humanus corporis strain USDA.</title>
        <authorList>
            <person name="Kirkness E."/>
            <person name="Hannick L."/>
            <person name="Hass B."/>
            <person name="Bruggner R."/>
            <person name="Lawson D."/>
            <person name="Bidwell S."/>
            <person name="Joardar V."/>
            <person name="Caler E."/>
            <person name="Walenz B."/>
            <person name="Inman J."/>
            <person name="Schobel S."/>
            <person name="Galinsky K."/>
            <person name="Amedeo P."/>
            <person name="Strausberg R."/>
        </authorList>
    </citation>
    <scope>NUCLEOTIDE SEQUENCE</scope>
    <source>
        <strain evidence="6">USDA</strain>
    </source>
</reference>
<dbReference type="OrthoDB" id="4703at2759"/>
<dbReference type="SMART" id="SM00355">
    <property type="entry name" value="ZnF_C2H2"/>
    <property type="match status" value="4"/>
</dbReference>
<feature type="region of interest" description="Disordered" evidence="4">
    <location>
        <begin position="165"/>
        <end position="184"/>
    </location>
</feature>
<feature type="region of interest" description="Disordered" evidence="4">
    <location>
        <begin position="846"/>
        <end position="865"/>
    </location>
</feature>
<keyword evidence="2" id="KW-0804">Transcription</keyword>
<dbReference type="GO" id="GO:0006383">
    <property type="term" value="P:transcription by RNA polymerase III"/>
    <property type="evidence" value="ECO:0007669"/>
    <property type="project" value="TreeGrafter"/>
</dbReference>
<dbReference type="AlphaFoldDB" id="E0VE62"/>
<feature type="domain" description="C2H2-type" evidence="5">
    <location>
        <begin position="46"/>
        <end position="68"/>
    </location>
</feature>
<dbReference type="CTD" id="8233971"/>
<dbReference type="SUPFAM" id="SSF50978">
    <property type="entry name" value="WD40 repeat-like"/>
    <property type="match status" value="1"/>
</dbReference>
<sequence>MESFEKNNDTPVSQPKKRGRKPKSEMKNDSNEGLMTQLLDKKKYEVKCGKCDFTGSRKQFENHNFRQHVGLGWVEGEPPVDLNDEKVVTDLVKMAFKAVKKGTCELCQDVKRSVLGYVSHIRSCGKSEEEKEALKIQCQYCSAKCLPYSMPMHIKLSHPVEPPNEINNLEENNETKKDSVVPSGKRRSAVKAASKFHEVLQAMNEVEADALKMQYVLYEKGNEKLPKISPKMYNSWYKLKRENKKIPCQHDGCSTTTDDVKKAKQHFFTCFHLPEKVYICETCNYYSVNESDTVDHVKNHQTKVMKKKKKKKDGEGEYEKGECDSEEYQSDENGDEEEEEEEEEDDDDDDDVNEEEEDLNDEEKESLNNSELDSGEDDGSGEKQKSKKMKKSKKSKKDRSKMCDEQKISKVLKLFSDSLTVTLESEKTEMKVDPWPEFHTKISDWKFIGDKNNSHLLPEMKKSISVKLKGADDNDDVKEWRRFKIFDSESVDGTTTFFTGGSVRCMSWCKVSFNRMINKQVKQYLALSTTKEINHLRNVHDRTGSSEHSLIQIWDCGSDVTAPKLSLGIAHDSEIWDMSWFPDDCSMEGSNDKISRLGILATASDDSIVRIWSICDPDRLSRTNGMIPIYEVFPVAKLTTDEYLADSCLNLSVGKNGSIAGGYANGILALWNLNNFSSPFNDAEEKSTIMRPHLTIQAHKTTEKQENSLDWIFFPAVTFCPVNNRFIISAALDRIVKLWDLEEPGYPVEQFSKELCLGAVWPKNLPLVIYNFDDIVSTTGKGFVRFVKDIFHDRQQFGLVMENSCLNLSFSDWLNALCGCSDDGDIKLRYFKNFLSDKRKKEKQNSISSVSMKKLNGDDDDDSKEGDKVVVVADKENDKKVPKLLSYEEINSEYGLIFNEGSMGDGEGKTKKNRKKINPEICPVKAINRVSC</sequence>
<evidence type="ECO:0000256" key="4">
    <source>
        <dbReference type="SAM" id="MobiDB-lite"/>
    </source>
</evidence>
<dbReference type="EMBL" id="AAZO01001500">
    <property type="status" value="NOT_ANNOTATED_CDS"/>
    <property type="molecule type" value="Genomic_DNA"/>
</dbReference>
<dbReference type="STRING" id="121224.E0VE62"/>
<evidence type="ECO:0000256" key="2">
    <source>
        <dbReference type="ARBA" id="ARBA00023163"/>
    </source>
</evidence>
<dbReference type="Pfam" id="PF00400">
    <property type="entry name" value="WD40"/>
    <property type="match status" value="1"/>
</dbReference>
<feature type="region of interest" description="Disordered" evidence="4">
    <location>
        <begin position="299"/>
        <end position="402"/>
    </location>
</feature>
<evidence type="ECO:0000256" key="3">
    <source>
        <dbReference type="ARBA" id="ARBA00023242"/>
    </source>
</evidence>
<feature type="compositionally biased region" description="Acidic residues" evidence="4">
    <location>
        <begin position="324"/>
        <end position="364"/>
    </location>
</feature>
<name>E0VE62_PEDHC</name>
<evidence type="ECO:0000259" key="5">
    <source>
        <dbReference type="SMART" id="SM00355"/>
    </source>
</evidence>
<feature type="compositionally biased region" description="Basic and acidic residues" evidence="4">
    <location>
        <begin position="312"/>
        <end position="323"/>
    </location>
</feature>
<evidence type="ECO:0000313" key="7">
    <source>
        <dbReference type="EnsemblMetazoa" id="PHUM128610-PA"/>
    </source>
</evidence>
<dbReference type="PANTHER" id="PTHR15052">
    <property type="entry name" value="RNA POLYMERASE III TRANSCRIPTION INITIATION FACTOR COMPLEX SUBUNIT"/>
    <property type="match status" value="1"/>
</dbReference>
<dbReference type="InterPro" id="IPR013087">
    <property type="entry name" value="Znf_C2H2_type"/>
</dbReference>
<evidence type="ECO:0000313" key="8">
    <source>
        <dbReference type="Proteomes" id="UP000009046"/>
    </source>
</evidence>
<dbReference type="KEGG" id="phu:Phum_PHUM128610"/>
<keyword evidence="3" id="KW-0539">Nucleus</keyword>
<dbReference type="SMART" id="SM00320">
    <property type="entry name" value="WD40"/>
    <property type="match status" value="2"/>
</dbReference>
<reference evidence="7" key="3">
    <citation type="submission" date="2020-05" db="UniProtKB">
        <authorList>
            <consortium name="EnsemblMetazoa"/>
        </authorList>
    </citation>
    <scope>IDENTIFICATION</scope>
    <source>
        <strain evidence="7">USDA</strain>
    </source>
</reference>
<gene>
    <name evidence="7" type="primary">8233971</name>
    <name evidence="6" type="ORF">Phum_PHUM128610</name>
</gene>
<evidence type="ECO:0000256" key="1">
    <source>
        <dbReference type="ARBA" id="ARBA00004123"/>
    </source>
</evidence>
<dbReference type="InParanoid" id="E0VE62"/>
<dbReference type="EMBL" id="DS235088">
    <property type="protein sequence ID" value="EEB11668.1"/>
    <property type="molecule type" value="Genomic_DNA"/>
</dbReference>
<organism>
    <name type="scientific">Pediculus humanus subsp. corporis</name>
    <name type="common">Body louse</name>
    <dbReference type="NCBI Taxonomy" id="121224"/>
    <lineage>
        <taxon>Eukaryota</taxon>
        <taxon>Metazoa</taxon>
        <taxon>Ecdysozoa</taxon>
        <taxon>Arthropoda</taxon>
        <taxon>Hexapoda</taxon>
        <taxon>Insecta</taxon>
        <taxon>Pterygota</taxon>
        <taxon>Neoptera</taxon>
        <taxon>Paraneoptera</taxon>
        <taxon>Psocodea</taxon>
        <taxon>Troctomorpha</taxon>
        <taxon>Phthiraptera</taxon>
        <taxon>Anoplura</taxon>
        <taxon>Pediculidae</taxon>
        <taxon>Pediculus</taxon>
    </lineage>
</organism>